<keyword evidence="9" id="KW-0560">Oxidoreductase</keyword>
<dbReference type="GO" id="GO:0020037">
    <property type="term" value="F:heme binding"/>
    <property type="evidence" value="ECO:0007669"/>
    <property type="project" value="InterPro"/>
</dbReference>
<keyword evidence="14" id="KW-1185">Reference proteome</keyword>
<dbReference type="InterPro" id="IPR050121">
    <property type="entry name" value="Cytochrome_P450_monoxygenase"/>
</dbReference>
<keyword evidence="12" id="KW-0472">Membrane</keyword>
<evidence type="ECO:0000256" key="3">
    <source>
        <dbReference type="ARBA" id="ARBA00004721"/>
    </source>
</evidence>
<evidence type="ECO:0000256" key="7">
    <source>
        <dbReference type="ARBA" id="ARBA00022723"/>
    </source>
</evidence>
<keyword evidence="7" id="KW-0479">Metal-binding</keyword>
<comment type="caution">
    <text evidence="13">The sequence shown here is derived from an EMBL/GenBank/DDBJ whole genome shotgun (WGS) entry which is preliminary data.</text>
</comment>
<reference evidence="13 14" key="1">
    <citation type="journal article" date="2019" name="New Phytol.">
        <title>Comparative genomics reveals unique wood-decay strategies and fruiting body development in the Schizophyllaceae.</title>
        <authorList>
            <person name="Almasi E."/>
            <person name="Sahu N."/>
            <person name="Krizsan K."/>
            <person name="Balint B."/>
            <person name="Kovacs G.M."/>
            <person name="Kiss B."/>
            <person name="Cseklye J."/>
            <person name="Drula E."/>
            <person name="Henrissat B."/>
            <person name="Nagy I."/>
            <person name="Chovatia M."/>
            <person name="Adam C."/>
            <person name="LaButti K."/>
            <person name="Lipzen A."/>
            <person name="Riley R."/>
            <person name="Grigoriev I.V."/>
            <person name="Nagy L.G."/>
        </authorList>
    </citation>
    <scope>NUCLEOTIDE SEQUENCE [LARGE SCALE GENOMIC DNA]</scope>
    <source>
        <strain evidence="13 14">NL-1724</strain>
    </source>
</reference>
<dbReference type="GO" id="GO:0005506">
    <property type="term" value="F:iron ion binding"/>
    <property type="evidence" value="ECO:0007669"/>
    <property type="project" value="InterPro"/>
</dbReference>
<evidence type="ECO:0000256" key="4">
    <source>
        <dbReference type="ARBA" id="ARBA00010617"/>
    </source>
</evidence>
<evidence type="ECO:0000256" key="5">
    <source>
        <dbReference type="ARBA" id="ARBA00022617"/>
    </source>
</evidence>
<evidence type="ECO:0000256" key="1">
    <source>
        <dbReference type="ARBA" id="ARBA00001971"/>
    </source>
</evidence>
<dbReference type="PANTHER" id="PTHR24305">
    <property type="entry name" value="CYTOCHROME P450"/>
    <property type="match status" value="1"/>
</dbReference>
<comment type="pathway">
    <text evidence="3">Secondary metabolite biosynthesis; terpenoid biosynthesis.</text>
</comment>
<keyword evidence="5" id="KW-0349">Heme</keyword>
<dbReference type="Gene3D" id="1.10.630.10">
    <property type="entry name" value="Cytochrome P450"/>
    <property type="match status" value="1"/>
</dbReference>
<accession>A0A550CP42</accession>
<dbReference type="PRINTS" id="PR00385">
    <property type="entry name" value="P450"/>
</dbReference>
<evidence type="ECO:0000256" key="9">
    <source>
        <dbReference type="ARBA" id="ARBA00023002"/>
    </source>
</evidence>
<evidence type="ECO:0000256" key="8">
    <source>
        <dbReference type="ARBA" id="ARBA00022989"/>
    </source>
</evidence>
<dbReference type="EMBL" id="VDMD01000003">
    <property type="protein sequence ID" value="TRM66573.1"/>
    <property type="molecule type" value="Genomic_DNA"/>
</dbReference>
<keyword evidence="8" id="KW-1133">Transmembrane helix</keyword>
<dbReference type="GO" id="GO:0016020">
    <property type="term" value="C:membrane"/>
    <property type="evidence" value="ECO:0007669"/>
    <property type="project" value="UniProtKB-SubCell"/>
</dbReference>
<dbReference type="AlphaFoldDB" id="A0A550CP42"/>
<evidence type="ECO:0000256" key="12">
    <source>
        <dbReference type="ARBA" id="ARBA00023136"/>
    </source>
</evidence>
<dbReference type="GO" id="GO:0004497">
    <property type="term" value="F:monooxygenase activity"/>
    <property type="evidence" value="ECO:0007669"/>
    <property type="project" value="UniProtKB-KW"/>
</dbReference>
<evidence type="ECO:0000256" key="6">
    <source>
        <dbReference type="ARBA" id="ARBA00022692"/>
    </source>
</evidence>
<comment type="subcellular location">
    <subcellularLocation>
        <location evidence="2">Membrane</location>
    </subcellularLocation>
</comment>
<gene>
    <name evidence="13" type="ORF">BD626DRAFT_396772</name>
</gene>
<dbReference type="STRING" id="97359.A0A550CP42"/>
<dbReference type="SUPFAM" id="SSF48264">
    <property type="entry name" value="Cytochrome P450"/>
    <property type="match status" value="1"/>
</dbReference>
<evidence type="ECO:0000313" key="13">
    <source>
        <dbReference type="EMBL" id="TRM66573.1"/>
    </source>
</evidence>
<dbReference type="InterPro" id="IPR001128">
    <property type="entry name" value="Cyt_P450"/>
</dbReference>
<evidence type="ECO:0000256" key="11">
    <source>
        <dbReference type="ARBA" id="ARBA00023033"/>
    </source>
</evidence>
<dbReference type="Proteomes" id="UP000320762">
    <property type="component" value="Unassembled WGS sequence"/>
</dbReference>
<dbReference type="GO" id="GO:0016705">
    <property type="term" value="F:oxidoreductase activity, acting on paired donors, with incorporation or reduction of molecular oxygen"/>
    <property type="evidence" value="ECO:0007669"/>
    <property type="project" value="InterPro"/>
</dbReference>
<evidence type="ECO:0000313" key="14">
    <source>
        <dbReference type="Proteomes" id="UP000320762"/>
    </source>
</evidence>
<dbReference type="InterPro" id="IPR036396">
    <property type="entry name" value="Cyt_P450_sf"/>
</dbReference>
<evidence type="ECO:0000256" key="2">
    <source>
        <dbReference type="ARBA" id="ARBA00004370"/>
    </source>
</evidence>
<dbReference type="OrthoDB" id="10029320at2759"/>
<evidence type="ECO:0000256" key="10">
    <source>
        <dbReference type="ARBA" id="ARBA00023004"/>
    </source>
</evidence>
<dbReference type="PANTHER" id="PTHR24305:SF166">
    <property type="entry name" value="CYTOCHROME P450 12A4, MITOCHONDRIAL-RELATED"/>
    <property type="match status" value="1"/>
</dbReference>
<comment type="cofactor">
    <cofactor evidence="1">
        <name>heme</name>
        <dbReference type="ChEBI" id="CHEBI:30413"/>
    </cofactor>
</comment>
<keyword evidence="11" id="KW-0503">Monooxygenase</keyword>
<keyword evidence="10" id="KW-0408">Iron</keyword>
<name>A0A550CP42_9AGAR</name>
<comment type="similarity">
    <text evidence="4">Belongs to the cytochrome P450 family.</text>
</comment>
<protein>
    <submittedName>
        <fullName evidence="13">Cytochrome P450</fullName>
    </submittedName>
</protein>
<organism evidence="13 14">
    <name type="scientific">Schizophyllum amplum</name>
    <dbReference type="NCBI Taxonomy" id="97359"/>
    <lineage>
        <taxon>Eukaryota</taxon>
        <taxon>Fungi</taxon>
        <taxon>Dikarya</taxon>
        <taxon>Basidiomycota</taxon>
        <taxon>Agaricomycotina</taxon>
        <taxon>Agaricomycetes</taxon>
        <taxon>Agaricomycetidae</taxon>
        <taxon>Agaricales</taxon>
        <taxon>Schizophyllaceae</taxon>
        <taxon>Schizophyllum</taxon>
    </lineage>
</organism>
<dbReference type="Pfam" id="PF00067">
    <property type="entry name" value="p450"/>
    <property type="match status" value="1"/>
</dbReference>
<proteinExistence type="inferred from homology"/>
<sequence>MSSTVLGCAKRILSLDWWDAFRKRPLSYSLCAIIGCRLIYRLLLYPRLFSPLRRVPGPAIGDPIVGACAPIFAKEAGVPAREWVKKYGPVVRVVGPVGIERLYIASPEALHQILVREWQDYERPEYLRHTLGLVAGHGLLTVTGKDHREMRKAMNPAFSLATLATQLEMYYDHIETLIDVLDTLVGDKMDGDVLPTYEWMSKVTLDIIADTAFGYKANSLRDPHNELATAFGNMMDLQNGPNLFKIVLFMSLPGVPRLVQTDWAYKHRHWFSKIPFLRPAETLIESTYHIRRISKAILQERIQEAAITATSDTAQKRDIMSILVRARQADLDLDSAVYAMSDRAMIDQALTFLGAGHETTASGLAWTLWLLACDQECQQKLRDELTPVLAANKRPDYRTLKEMRWLDCVVMESLRVLPPVPLTVRKAFKTDILAGYLVPKGTYLHIPIRVINTWTAIWGPDAEEFRPSRWLDLPKTYNPAFSLMSFIAGPHGCIGKTMAIIEMKAVLASLITSFEFFPVHEGQKIKPAAAITMKPTDGMPLRVRRVRQC</sequence>
<keyword evidence="6" id="KW-0812">Transmembrane</keyword>